<keyword evidence="1" id="KW-0472">Membrane</keyword>
<dbReference type="SUPFAM" id="SSF54928">
    <property type="entry name" value="RNA-binding domain, RBD"/>
    <property type="match status" value="2"/>
</dbReference>
<sequence length="305" mass="35137">MLACNGIILTSSVEPPLGVHCAIIKDPCSILALGAHIALYLTLLVHQIFIPRYRLVAMTKGSRRFTPHPLLSTGQRELYMQVSRDVTWYRVKTIMKPIGDVKCVEKVVDKEGNQRLRIRFEDVYHAEMALATLNTCTKVLRNSGIREEIRFSHTPRMESAMPEEPICRQYLKGNISIVNNQTLFEWFRQAGPLVMCRIQDDIPVVQYWSEMDAEFARQSFRKFHFKLQCNASLKLLTFSPFCVVAKNLPQQVVSSRMKEVFSLYGEIIHWRLLNQREEGYRCYVSYSEEHEGQRASIAADTLGSD</sequence>
<dbReference type="CDD" id="cd00590">
    <property type="entry name" value="RRM_SF"/>
    <property type="match status" value="1"/>
</dbReference>
<dbReference type="Proteomes" id="UP000053257">
    <property type="component" value="Unassembled WGS sequence"/>
</dbReference>
<gene>
    <name evidence="2" type="ORF">PHLGIDRAFT_213934</name>
</gene>
<evidence type="ECO:0000256" key="1">
    <source>
        <dbReference type="SAM" id="Phobius"/>
    </source>
</evidence>
<dbReference type="EMBL" id="KN840591">
    <property type="protein sequence ID" value="KIP03987.1"/>
    <property type="molecule type" value="Genomic_DNA"/>
</dbReference>
<evidence type="ECO:0000313" key="3">
    <source>
        <dbReference type="Proteomes" id="UP000053257"/>
    </source>
</evidence>
<dbReference type="GO" id="GO:0003676">
    <property type="term" value="F:nucleic acid binding"/>
    <property type="evidence" value="ECO:0007669"/>
    <property type="project" value="InterPro"/>
</dbReference>
<evidence type="ECO:0008006" key="4">
    <source>
        <dbReference type="Google" id="ProtNLM"/>
    </source>
</evidence>
<reference evidence="2 3" key="1">
    <citation type="journal article" date="2014" name="PLoS Genet.">
        <title>Analysis of the Phlebiopsis gigantea genome, transcriptome and secretome provides insight into its pioneer colonization strategies of wood.</title>
        <authorList>
            <person name="Hori C."/>
            <person name="Ishida T."/>
            <person name="Igarashi K."/>
            <person name="Samejima M."/>
            <person name="Suzuki H."/>
            <person name="Master E."/>
            <person name="Ferreira P."/>
            <person name="Ruiz-Duenas F.J."/>
            <person name="Held B."/>
            <person name="Canessa P."/>
            <person name="Larrondo L.F."/>
            <person name="Schmoll M."/>
            <person name="Druzhinina I.S."/>
            <person name="Kubicek C.P."/>
            <person name="Gaskell J.A."/>
            <person name="Kersten P."/>
            <person name="St John F."/>
            <person name="Glasner J."/>
            <person name="Sabat G."/>
            <person name="Splinter BonDurant S."/>
            <person name="Syed K."/>
            <person name="Yadav J."/>
            <person name="Mgbeahuruike A.C."/>
            <person name="Kovalchuk A."/>
            <person name="Asiegbu F.O."/>
            <person name="Lackner G."/>
            <person name="Hoffmeister D."/>
            <person name="Rencoret J."/>
            <person name="Gutierrez A."/>
            <person name="Sun H."/>
            <person name="Lindquist E."/>
            <person name="Barry K."/>
            <person name="Riley R."/>
            <person name="Grigoriev I.V."/>
            <person name="Henrissat B."/>
            <person name="Kues U."/>
            <person name="Berka R.M."/>
            <person name="Martinez A.T."/>
            <person name="Covert S.F."/>
            <person name="Blanchette R.A."/>
            <person name="Cullen D."/>
        </authorList>
    </citation>
    <scope>NUCLEOTIDE SEQUENCE [LARGE SCALE GENOMIC DNA]</scope>
    <source>
        <strain evidence="2 3">11061_1 CR5-6</strain>
    </source>
</reference>
<dbReference type="HOGENOM" id="CLU_912491_0_0_1"/>
<keyword evidence="1" id="KW-0812">Transmembrane</keyword>
<keyword evidence="1" id="KW-1133">Transmembrane helix</keyword>
<proteinExistence type="predicted"/>
<organism evidence="2 3">
    <name type="scientific">Phlebiopsis gigantea (strain 11061_1 CR5-6)</name>
    <name type="common">White-rot fungus</name>
    <name type="synonym">Peniophora gigantea</name>
    <dbReference type="NCBI Taxonomy" id="745531"/>
    <lineage>
        <taxon>Eukaryota</taxon>
        <taxon>Fungi</taxon>
        <taxon>Dikarya</taxon>
        <taxon>Basidiomycota</taxon>
        <taxon>Agaricomycotina</taxon>
        <taxon>Agaricomycetes</taxon>
        <taxon>Polyporales</taxon>
        <taxon>Phanerochaetaceae</taxon>
        <taxon>Phlebiopsis</taxon>
    </lineage>
</organism>
<feature type="transmembrane region" description="Helical" evidence="1">
    <location>
        <begin position="31"/>
        <end position="50"/>
    </location>
</feature>
<accession>A0A0C3S2S3</accession>
<dbReference type="AlphaFoldDB" id="A0A0C3S2S3"/>
<protein>
    <recommendedName>
        <fullName evidence="4">RRM domain-containing protein</fullName>
    </recommendedName>
</protein>
<name>A0A0C3S2S3_PHLG1</name>
<dbReference type="InterPro" id="IPR035979">
    <property type="entry name" value="RBD_domain_sf"/>
</dbReference>
<keyword evidence="3" id="KW-1185">Reference proteome</keyword>
<evidence type="ECO:0000313" key="2">
    <source>
        <dbReference type="EMBL" id="KIP03987.1"/>
    </source>
</evidence>